<keyword evidence="16" id="KW-1185">Reference proteome</keyword>
<dbReference type="PANTHER" id="PTHR24305">
    <property type="entry name" value="CYTOCHROME P450"/>
    <property type="match status" value="1"/>
</dbReference>
<evidence type="ECO:0000256" key="8">
    <source>
        <dbReference type="ARBA" id="ARBA00023002"/>
    </source>
</evidence>
<dbReference type="PRINTS" id="PR00463">
    <property type="entry name" value="EP450I"/>
</dbReference>
<evidence type="ECO:0000256" key="4">
    <source>
        <dbReference type="ARBA" id="ARBA00022617"/>
    </source>
</evidence>
<sequence length="537" mass="60621">MPGTSILSPLHLAEIAAVTFVVYLIGLTVYRLHFSPIAKFPGPRLAALTLWYEFYHDVVRGGQYVFKIQELHEQYGPIVRINPHELHVKDLDFYDVLYSGPGQKRDKWGWATEMFGNSTMLPGARSPCLGHGRVVLEPTFCDSADSVPARLGSSGFGTVSHDLHRLRRNALNPFFSKQAIGRMEPLIRTLIEKLCVRFEGCQQTGESVNTLHAYAALTSDVITAYCFGTSYGCLDDPSWKWEWPQAMVESTRACHLNKQFKWVFPAMQATPEWIVRKLNPAVMHLINVQKDLAHQISTMMSGTPPKNEEPNIFRELINGNLPASEKSLARLVDEGQTMISAGQETSSFFLQQASYFILADADVHARLKAELFQAIPDPTSIPSLARLENLSYLNAVVQEVHRFSHGVVGRLERVSPDEPVQYEDWVIPAGTPVSMTSLLQHRDPEKFPSPMQFDPERWLGQSDNARLDRYLVPFSKGTRQCLGINLATAEIYLTLATVFRRFDMELYGTTERDAEIVHDFFIPHGHQDSKGVRVVFK</sequence>
<dbReference type="GO" id="GO:0005506">
    <property type="term" value="F:iron ion binding"/>
    <property type="evidence" value="ECO:0007669"/>
    <property type="project" value="InterPro"/>
</dbReference>
<dbReference type="EMBL" id="WJXW01000004">
    <property type="protein sequence ID" value="KAF9736581.1"/>
    <property type="molecule type" value="Genomic_DNA"/>
</dbReference>
<dbReference type="InterPro" id="IPR002401">
    <property type="entry name" value="Cyt_P450_E_grp-I"/>
</dbReference>
<evidence type="ECO:0000313" key="16">
    <source>
        <dbReference type="Proteomes" id="UP000756921"/>
    </source>
</evidence>
<comment type="caution">
    <text evidence="15">The sequence shown here is derived from an EMBL/GenBank/DDBJ whole genome shotgun (WGS) entry which is preliminary data.</text>
</comment>
<proteinExistence type="inferred from homology"/>
<comment type="cofactor">
    <cofactor evidence="1 12">
        <name>heme</name>
        <dbReference type="ChEBI" id="CHEBI:30413"/>
    </cofactor>
</comment>
<keyword evidence="9 12" id="KW-0408">Iron</keyword>
<dbReference type="GO" id="GO:0016705">
    <property type="term" value="F:oxidoreductase activity, acting on paired donors, with incorporation or reduction of molecular oxygen"/>
    <property type="evidence" value="ECO:0007669"/>
    <property type="project" value="InterPro"/>
</dbReference>
<name>A0A9P6GJ37_9PLEO</name>
<keyword evidence="6 12" id="KW-0479">Metal-binding</keyword>
<dbReference type="Pfam" id="PF00067">
    <property type="entry name" value="p450"/>
    <property type="match status" value="1"/>
</dbReference>
<dbReference type="AlphaFoldDB" id="A0A9P6GJ37"/>
<evidence type="ECO:0000256" key="1">
    <source>
        <dbReference type="ARBA" id="ARBA00001971"/>
    </source>
</evidence>
<organism evidence="15 16">
    <name type="scientific">Paraphaeosphaeria minitans</name>
    <dbReference type="NCBI Taxonomy" id="565426"/>
    <lineage>
        <taxon>Eukaryota</taxon>
        <taxon>Fungi</taxon>
        <taxon>Dikarya</taxon>
        <taxon>Ascomycota</taxon>
        <taxon>Pezizomycotina</taxon>
        <taxon>Dothideomycetes</taxon>
        <taxon>Pleosporomycetidae</taxon>
        <taxon>Pleosporales</taxon>
        <taxon>Massarineae</taxon>
        <taxon>Didymosphaeriaceae</taxon>
        <taxon>Paraphaeosphaeria</taxon>
    </lineage>
</organism>
<comment type="subcellular location">
    <subcellularLocation>
        <location evidence="2">Membrane</location>
        <topology evidence="2">Single-pass membrane protein</topology>
    </subcellularLocation>
</comment>
<dbReference type="InterPro" id="IPR050121">
    <property type="entry name" value="Cytochrome_P450_monoxygenase"/>
</dbReference>
<feature type="binding site" description="axial binding residue" evidence="12">
    <location>
        <position position="481"/>
    </location>
    <ligand>
        <name>heme</name>
        <dbReference type="ChEBI" id="CHEBI:30413"/>
    </ligand>
    <ligandPart>
        <name>Fe</name>
        <dbReference type="ChEBI" id="CHEBI:18248"/>
    </ligandPart>
</feature>
<evidence type="ECO:0000313" key="15">
    <source>
        <dbReference type="EMBL" id="KAF9736581.1"/>
    </source>
</evidence>
<keyword evidence="11 14" id="KW-0472">Membrane</keyword>
<evidence type="ECO:0000256" key="9">
    <source>
        <dbReference type="ARBA" id="ARBA00023004"/>
    </source>
</evidence>
<keyword evidence="4 12" id="KW-0349">Heme</keyword>
<dbReference type="InterPro" id="IPR017972">
    <property type="entry name" value="Cyt_P450_CS"/>
</dbReference>
<evidence type="ECO:0000256" key="10">
    <source>
        <dbReference type="ARBA" id="ARBA00023033"/>
    </source>
</evidence>
<dbReference type="Gene3D" id="1.10.630.10">
    <property type="entry name" value="Cytochrome P450"/>
    <property type="match status" value="1"/>
</dbReference>
<dbReference type="PROSITE" id="PS00086">
    <property type="entry name" value="CYTOCHROME_P450"/>
    <property type="match status" value="1"/>
</dbReference>
<evidence type="ECO:0000256" key="2">
    <source>
        <dbReference type="ARBA" id="ARBA00004167"/>
    </source>
</evidence>
<dbReference type="GO" id="GO:0020037">
    <property type="term" value="F:heme binding"/>
    <property type="evidence" value="ECO:0007669"/>
    <property type="project" value="InterPro"/>
</dbReference>
<evidence type="ECO:0000256" key="6">
    <source>
        <dbReference type="ARBA" id="ARBA00022723"/>
    </source>
</evidence>
<accession>A0A9P6GJ37</accession>
<evidence type="ECO:0000256" key="12">
    <source>
        <dbReference type="PIRSR" id="PIRSR602401-1"/>
    </source>
</evidence>
<reference evidence="15" key="1">
    <citation type="journal article" date="2020" name="Mol. Plant Microbe Interact.">
        <title>Genome Sequence of the Biocontrol Agent Coniothyrium minitans strain Conio (IMI 134523).</title>
        <authorList>
            <person name="Patel D."/>
            <person name="Shittu T.A."/>
            <person name="Baroncelli R."/>
            <person name="Muthumeenakshi S."/>
            <person name="Osborne T.H."/>
            <person name="Janganan T.K."/>
            <person name="Sreenivasaprasad S."/>
        </authorList>
    </citation>
    <scope>NUCLEOTIDE SEQUENCE</scope>
    <source>
        <strain evidence="15">Conio</strain>
    </source>
</reference>
<dbReference type="SUPFAM" id="SSF48264">
    <property type="entry name" value="Cytochrome P450"/>
    <property type="match status" value="1"/>
</dbReference>
<keyword evidence="5 14" id="KW-0812">Transmembrane</keyword>
<dbReference type="GO" id="GO:0016020">
    <property type="term" value="C:membrane"/>
    <property type="evidence" value="ECO:0007669"/>
    <property type="project" value="UniProtKB-SubCell"/>
</dbReference>
<dbReference type="CDD" id="cd11062">
    <property type="entry name" value="CYP58-like"/>
    <property type="match status" value="1"/>
</dbReference>
<dbReference type="OrthoDB" id="3945418at2759"/>
<evidence type="ECO:0000256" key="11">
    <source>
        <dbReference type="ARBA" id="ARBA00023136"/>
    </source>
</evidence>
<keyword evidence="10 13" id="KW-0503">Monooxygenase</keyword>
<evidence type="ECO:0000256" key="5">
    <source>
        <dbReference type="ARBA" id="ARBA00022692"/>
    </source>
</evidence>
<feature type="transmembrane region" description="Helical" evidence="14">
    <location>
        <begin position="12"/>
        <end position="30"/>
    </location>
</feature>
<evidence type="ECO:0000256" key="3">
    <source>
        <dbReference type="ARBA" id="ARBA00010617"/>
    </source>
</evidence>
<keyword evidence="8 13" id="KW-0560">Oxidoreductase</keyword>
<evidence type="ECO:0000256" key="14">
    <source>
        <dbReference type="SAM" id="Phobius"/>
    </source>
</evidence>
<dbReference type="FunFam" id="1.10.630.10:FF:000069">
    <property type="entry name" value="Cytochrome P450, putative (Eurofung)"/>
    <property type="match status" value="1"/>
</dbReference>
<dbReference type="PRINTS" id="PR00385">
    <property type="entry name" value="P450"/>
</dbReference>
<dbReference type="PANTHER" id="PTHR24305:SF157">
    <property type="entry name" value="N-ACETYLTRYPTOPHAN 6-HYDROXYLASE IVOC-RELATED"/>
    <property type="match status" value="1"/>
</dbReference>
<keyword evidence="7 14" id="KW-1133">Transmembrane helix</keyword>
<gene>
    <name evidence="15" type="ORF">PMIN01_04360</name>
</gene>
<protein>
    <submittedName>
        <fullName evidence="15">Benzoate 4-monooxygenase cytochrome p450</fullName>
    </submittedName>
</protein>
<evidence type="ECO:0000256" key="13">
    <source>
        <dbReference type="RuleBase" id="RU000461"/>
    </source>
</evidence>
<dbReference type="Proteomes" id="UP000756921">
    <property type="component" value="Unassembled WGS sequence"/>
</dbReference>
<comment type="similarity">
    <text evidence="3 13">Belongs to the cytochrome P450 family.</text>
</comment>
<dbReference type="GO" id="GO:0004497">
    <property type="term" value="F:monooxygenase activity"/>
    <property type="evidence" value="ECO:0007669"/>
    <property type="project" value="UniProtKB-KW"/>
</dbReference>
<evidence type="ECO:0000256" key="7">
    <source>
        <dbReference type="ARBA" id="ARBA00022989"/>
    </source>
</evidence>
<dbReference type="InterPro" id="IPR036396">
    <property type="entry name" value="Cyt_P450_sf"/>
</dbReference>
<dbReference type="InterPro" id="IPR001128">
    <property type="entry name" value="Cyt_P450"/>
</dbReference>